<accession>A0A376LPS5</accession>
<dbReference type="AlphaFoldDB" id="A0A376LPS5"/>
<evidence type="ECO:0008006" key="4">
    <source>
        <dbReference type="Google" id="ProtNLM"/>
    </source>
</evidence>
<evidence type="ECO:0000313" key="2">
    <source>
        <dbReference type="EMBL" id="STF46193.1"/>
    </source>
</evidence>
<organism evidence="2 3">
    <name type="scientific">Escherichia coli</name>
    <dbReference type="NCBI Taxonomy" id="562"/>
    <lineage>
        <taxon>Bacteria</taxon>
        <taxon>Pseudomonadati</taxon>
        <taxon>Pseudomonadota</taxon>
        <taxon>Gammaproteobacteria</taxon>
        <taxon>Enterobacterales</taxon>
        <taxon>Enterobacteriaceae</taxon>
        <taxon>Escherichia</taxon>
    </lineage>
</organism>
<reference evidence="2 3" key="1">
    <citation type="submission" date="2018-06" db="EMBL/GenBank/DDBJ databases">
        <authorList>
            <consortium name="Pathogen Informatics"/>
            <person name="Doyle S."/>
        </authorList>
    </citation>
    <scope>NUCLEOTIDE SEQUENCE [LARGE SCALE GENOMIC DNA]</scope>
    <source>
        <strain evidence="2 3">NCTC7928</strain>
    </source>
</reference>
<sequence>MKLKTVEINGKQYAEIDTAGLPVYVHDDGKEIGFDAPLATKKITELNGEAKNHRLAKEAAEEKLAKVCRYRRPEEGDRGTGNAVKNRPEKAARCGTG</sequence>
<dbReference type="EMBL" id="UGAB01000002">
    <property type="protein sequence ID" value="STF46193.1"/>
    <property type="molecule type" value="Genomic_DNA"/>
</dbReference>
<feature type="region of interest" description="Disordered" evidence="1">
    <location>
        <begin position="71"/>
        <end position="97"/>
    </location>
</feature>
<gene>
    <name evidence="2" type="ORF">NCTC7928_06994</name>
</gene>
<dbReference type="Proteomes" id="UP000254877">
    <property type="component" value="Unassembled WGS sequence"/>
</dbReference>
<protein>
    <recommendedName>
        <fullName evidence="4">Phage protein</fullName>
    </recommendedName>
</protein>
<proteinExistence type="predicted"/>
<evidence type="ECO:0000313" key="3">
    <source>
        <dbReference type="Proteomes" id="UP000254877"/>
    </source>
</evidence>
<feature type="compositionally biased region" description="Basic and acidic residues" evidence="1">
    <location>
        <begin position="86"/>
        <end position="97"/>
    </location>
</feature>
<evidence type="ECO:0000256" key="1">
    <source>
        <dbReference type="SAM" id="MobiDB-lite"/>
    </source>
</evidence>
<name>A0A376LPS5_ECOLX</name>